<evidence type="ECO:0000256" key="1">
    <source>
        <dbReference type="ARBA" id="ARBA00010296"/>
    </source>
</evidence>
<feature type="signal peptide" evidence="7">
    <location>
        <begin position="1"/>
        <end position="20"/>
    </location>
</feature>
<dbReference type="GO" id="GO:0016020">
    <property type="term" value="C:membrane"/>
    <property type="evidence" value="ECO:0007669"/>
    <property type="project" value="InterPro"/>
</dbReference>
<evidence type="ECO:0000256" key="4">
    <source>
        <dbReference type="ARBA" id="ARBA00023136"/>
    </source>
</evidence>
<dbReference type="PROSITE" id="PS51257">
    <property type="entry name" value="PROKAR_LIPOPROTEIN"/>
    <property type="match status" value="1"/>
</dbReference>
<dbReference type="GO" id="GO:0009636">
    <property type="term" value="P:response to toxic substance"/>
    <property type="evidence" value="ECO:0007669"/>
    <property type="project" value="InterPro"/>
</dbReference>
<keyword evidence="2" id="KW-1003">Cell membrane</keyword>
<reference evidence="8 9" key="1">
    <citation type="journal article" date="2012" name="J. Bacteriol.">
        <title>Complete genome sequences of Methylophaga sp. strain JAM1 and Methylophaga sp. strain JAM7.</title>
        <authorList>
            <person name="Villeneuve C."/>
            <person name="Martineau C."/>
            <person name="Mauffrey F."/>
            <person name="Villemur R."/>
        </authorList>
    </citation>
    <scope>NUCLEOTIDE SEQUENCE [LARGE SCALE GENOMIC DNA]</scope>
    <source>
        <strain evidence="8 9">JAM7</strain>
    </source>
</reference>
<evidence type="ECO:0000256" key="2">
    <source>
        <dbReference type="ARBA" id="ARBA00022475"/>
    </source>
</evidence>
<evidence type="ECO:0000256" key="3">
    <source>
        <dbReference type="ARBA" id="ARBA00022729"/>
    </source>
</evidence>
<dbReference type="PATRIC" id="fig|754477.3.peg.2003"/>
<keyword evidence="3 7" id="KW-0732">Signal</keyword>
<dbReference type="STRING" id="754477.Q7C_2035"/>
<proteinExistence type="inferred from homology"/>
<protein>
    <submittedName>
        <fullName evidence="8">Putative small secreted protein</fullName>
    </submittedName>
</protein>
<keyword evidence="4" id="KW-0472">Membrane</keyword>
<accession>I1YJT1</accession>
<name>I1YJT1_METFJ</name>
<keyword evidence="9" id="KW-1185">Reference proteome</keyword>
<evidence type="ECO:0000313" key="9">
    <source>
        <dbReference type="Proteomes" id="UP000009145"/>
    </source>
</evidence>
<gene>
    <name evidence="8" type="ordered locus">Q7C_2035</name>
</gene>
<dbReference type="KEGG" id="mec:Q7C_2035"/>
<dbReference type="RefSeq" id="WP_014704593.1">
    <property type="nucleotide sequence ID" value="NC_017856.1"/>
</dbReference>
<organism evidence="8 9">
    <name type="scientific">Methylophaga frappieri (strain ATCC BAA-2434 / DSM 25690 / JAM7)</name>
    <dbReference type="NCBI Taxonomy" id="754477"/>
    <lineage>
        <taxon>Bacteria</taxon>
        <taxon>Pseudomonadati</taxon>
        <taxon>Pseudomonadota</taxon>
        <taxon>Gammaproteobacteria</taxon>
        <taxon>Thiotrichales</taxon>
        <taxon>Piscirickettsiaceae</taxon>
        <taxon>Methylophaga</taxon>
    </lineage>
</organism>
<sequence precursor="true">MKNKLTAAFLATLMMIGLSACNTVQGVGEDMEAAGSAINKKAEETKGY</sequence>
<dbReference type="InterPro" id="IPR012556">
    <property type="entry name" value="Entericidin"/>
</dbReference>
<evidence type="ECO:0000313" key="8">
    <source>
        <dbReference type="EMBL" id="AFJ03174.1"/>
    </source>
</evidence>
<evidence type="ECO:0000256" key="5">
    <source>
        <dbReference type="ARBA" id="ARBA00023139"/>
    </source>
</evidence>
<dbReference type="Pfam" id="PF08085">
    <property type="entry name" value="Entericidin"/>
    <property type="match status" value="1"/>
</dbReference>
<dbReference type="EMBL" id="CP003380">
    <property type="protein sequence ID" value="AFJ03174.1"/>
    <property type="molecule type" value="Genomic_DNA"/>
</dbReference>
<dbReference type="AlphaFoldDB" id="I1YJT1"/>
<dbReference type="OrthoDB" id="9181810at2"/>
<comment type="similarity">
    <text evidence="1">Belongs to the EcnA/EcnB lipoprotein family.</text>
</comment>
<dbReference type="HOGENOM" id="CLU_193827_4_2_6"/>
<evidence type="ECO:0000256" key="6">
    <source>
        <dbReference type="ARBA" id="ARBA00023288"/>
    </source>
</evidence>
<evidence type="ECO:0000256" key="7">
    <source>
        <dbReference type="SAM" id="SignalP"/>
    </source>
</evidence>
<keyword evidence="6" id="KW-0449">Lipoprotein</keyword>
<feature type="chain" id="PRO_5003654653" evidence="7">
    <location>
        <begin position="21"/>
        <end position="48"/>
    </location>
</feature>
<dbReference type="Proteomes" id="UP000009145">
    <property type="component" value="Chromosome"/>
</dbReference>
<keyword evidence="5" id="KW-0564">Palmitate</keyword>